<dbReference type="AlphaFoldDB" id="A0A0A8Z0R5"/>
<dbReference type="EMBL" id="GBRH01266627">
    <property type="protein sequence ID" value="JAD31268.1"/>
    <property type="molecule type" value="Transcribed_RNA"/>
</dbReference>
<sequence length="57" mass="6017">MPRHCSSASPPPSSASPAGATPSLVCSNSIGENPRCRSLKRLARDSNFSQTLLKFSI</sequence>
<name>A0A0A8Z0R5_ARUDO</name>
<accession>A0A0A8Z0R5</accession>
<feature type="region of interest" description="Disordered" evidence="1">
    <location>
        <begin position="1"/>
        <end position="24"/>
    </location>
</feature>
<evidence type="ECO:0000313" key="2">
    <source>
        <dbReference type="EMBL" id="JAD31268.1"/>
    </source>
</evidence>
<evidence type="ECO:0000256" key="1">
    <source>
        <dbReference type="SAM" id="MobiDB-lite"/>
    </source>
</evidence>
<organism evidence="2">
    <name type="scientific">Arundo donax</name>
    <name type="common">Giant reed</name>
    <name type="synonym">Donax arundinaceus</name>
    <dbReference type="NCBI Taxonomy" id="35708"/>
    <lineage>
        <taxon>Eukaryota</taxon>
        <taxon>Viridiplantae</taxon>
        <taxon>Streptophyta</taxon>
        <taxon>Embryophyta</taxon>
        <taxon>Tracheophyta</taxon>
        <taxon>Spermatophyta</taxon>
        <taxon>Magnoliopsida</taxon>
        <taxon>Liliopsida</taxon>
        <taxon>Poales</taxon>
        <taxon>Poaceae</taxon>
        <taxon>PACMAD clade</taxon>
        <taxon>Arundinoideae</taxon>
        <taxon>Arundineae</taxon>
        <taxon>Arundo</taxon>
    </lineage>
</organism>
<reference evidence="2" key="1">
    <citation type="submission" date="2014-09" db="EMBL/GenBank/DDBJ databases">
        <authorList>
            <person name="Magalhaes I.L.F."/>
            <person name="Oliveira U."/>
            <person name="Santos F.R."/>
            <person name="Vidigal T.H.D.A."/>
            <person name="Brescovit A.D."/>
            <person name="Santos A.J."/>
        </authorList>
    </citation>
    <scope>NUCLEOTIDE SEQUENCE</scope>
    <source>
        <tissue evidence="2">Shoot tissue taken approximately 20 cm above the soil surface</tissue>
    </source>
</reference>
<protein>
    <submittedName>
        <fullName evidence="2">Uncharacterized protein</fullName>
    </submittedName>
</protein>
<proteinExistence type="predicted"/>
<reference evidence="2" key="2">
    <citation type="journal article" date="2015" name="Data Brief">
        <title>Shoot transcriptome of the giant reed, Arundo donax.</title>
        <authorList>
            <person name="Barrero R.A."/>
            <person name="Guerrero F.D."/>
            <person name="Moolhuijzen P."/>
            <person name="Goolsby J.A."/>
            <person name="Tidwell J."/>
            <person name="Bellgard S.E."/>
            <person name="Bellgard M.I."/>
        </authorList>
    </citation>
    <scope>NUCLEOTIDE SEQUENCE</scope>
    <source>
        <tissue evidence="2">Shoot tissue taken approximately 20 cm above the soil surface</tissue>
    </source>
</reference>